<dbReference type="RefSeq" id="WP_258730912.1">
    <property type="nucleotide sequence ID" value="NZ_JANTHZ010000001.1"/>
</dbReference>
<reference evidence="5" key="1">
    <citation type="submission" date="2022-08" db="EMBL/GenBank/DDBJ databases">
        <authorList>
            <person name="Li F."/>
        </authorList>
    </citation>
    <scope>NUCLEOTIDE SEQUENCE</scope>
    <source>
        <strain evidence="5">MQZ15Z-1</strain>
    </source>
</reference>
<feature type="domain" description="AprE-like long alpha-helical hairpin" evidence="4">
    <location>
        <begin position="150"/>
        <end position="335"/>
    </location>
</feature>
<evidence type="ECO:0000313" key="6">
    <source>
        <dbReference type="Proteomes" id="UP001151088"/>
    </source>
</evidence>
<feature type="domain" description="Polysaccharide export protein N-terminal" evidence="3">
    <location>
        <begin position="14"/>
        <end position="100"/>
    </location>
</feature>
<keyword evidence="6" id="KW-1185">Reference proteome</keyword>
<feature type="region of interest" description="Disordered" evidence="2">
    <location>
        <begin position="395"/>
        <end position="424"/>
    </location>
</feature>
<evidence type="ECO:0000313" key="5">
    <source>
        <dbReference type="EMBL" id="MCS0493965.1"/>
    </source>
</evidence>
<dbReference type="EMBL" id="JANTHZ010000001">
    <property type="protein sequence ID" value="MCS0493965.1"/>
    <property type="molecule type" value="Genomic_DNA"/>
</dbReference>
<dbReference type="Gene3D" id="3.30.1950.10">
    <property type="entry name" value="wza like domain"/>
    <property type="match status" value="1"/>
</dbReference>
<proteinExistence type="predicted"/>
<evidence type="ECO:0000256" key="1">
    <source>
        <dbReference type="ARBA" id="ARBA00022729"/>
    </source>
</evidence>
<dbReference type="PANTHER" id="PTHR33619">
    <property type="entry name" value="POLYSACCHARIDE EXPORT PROTEIN GFCE-RELATED"/>
    <property type="match status" value="1"/>
</dbReference>
<evidence type="ECO:0000259" key="3">
    <source>
        <dbReference type="Pfam" id="PF02563"/>
    </source>
</evidence>
<keyword evidence="1" id="KW-0732">Signal</keyword>
<feature type="compositionally biased region" description="Low complexity" evidence="2">
    <location>
        <begin position="413"/>
        <end position="424"/>
    </location>
</feature>
<gene>
    <name evidence="5" type="ORF">NVS89_02570</name>
</gene>
<dbReference type="InterPro" id="IPR003715">
    <property type="entry name" value="Poly_export_N"/>
</dbReference>
<dbReference type="PANTHER" id="PTHR33619:SF3">
    <property type="entry name" value="POLYSACCHARIDE EXPORT PROTEIN GFCE-RELATED"/>
    <property type="match status" value="1"/>
</dbReference>
<dbReference type="GO" id="GO:0015159">
    <property type="term" value="F:polysaccharide transmembrane transporter activity"/>
    <property type="evidence" value="ECO:0007669"/>
    <property type="project" value="InterPro"/>
</dbReference>
<organism evidence="5 6">
    <name type="scientific">Ancylobacter mangrovi</name>
    <dbReference type="NCBI Taxonomy" id="2972472"/>
    <lineage>
        <taxon>Bacteria</taxon>
        <taxon>Pseudomonadati</taxon>
        <taxon>Pseudomonadota</taxon>
        <taxon>Alphaproteobacteria</taxon>
        <taxon>Hyphomicrobiales</taxon>
        <taxon>Xanthobacteraceae</taxon>
        <taxon>Ancylobacter</taxon>
    </lineage>
</organism>
<dbReference type="InterPro" id="IPR049712">
    <property type="entry name" value="Poly_export"/>
</dbReference>
<protein>
    <submittedName>
        <fullName evidence="5">Polysaccharide biosynthesis/export family protein</fullName>
    </submittedName>
</protein>
<dbReference type="Pfam" id="PF25994">
    <property type="entry name" value="HH_AprE"/>
    <property type="match status" value="1"/>
</dbReference>
<dbReference type="Proteomes" id="UP001151088">
    <property type="component" value="Unassembled WGS sequence"/>
</dbReference>
<evidence type="ECO:0000259" key="4">
    <source>
        <dbReference type="Pfam" id="PF25994"/>
    </source>
</evidence>
<comment type="caution">
    <text evidence="5">The sequence shown here is derived from an EMBL/GenBank/DDBJ whole genome shotgun (WGS) entry which is preliminary data.</text>
</comment>
<dbReference type="InterPro" id="IPR058781">
    <property type="entry name" value="HH_AprE-like"/>
</dbReference>
<dbReference type="Pfam" id="PF02563">
    <property type="entry name" value="Poly_export"/>
    <property type="match status" value="1"/>
</dbReference>
<sequence>MTLPVLTFASASHASDSYLLGPQDKLRIRVFEWRRSQDRVVQWEGLNDEFTVSADGTVSLPLVGVVPALDKTPTAVAQDIAGRLQRRMNLIAPPDTSVEVAQYRPIYVVGDVMKPGAFPFRPGMIVIQAVSLAEGLLRTPSQARDMVTVQGEMGQISLRRDALIARKARLESEAAGSGSIAFPATLLTRQTAPAIAALMQQEMLIFKTRAEAYRTQTEALNDLKDYLEKEVSSLEAQMGAEMTQTDLLNKELDGVSSLVAKGLAAAPRQYALERTKAEIQGDRLRLEAGMLRARQEISKADLSLLELKNKREGDIALDIRQTEQELQELANRGNVAQGLLRQISPLSLARGRATPVFMIMRAGQPGTDPVVVKDTDAVLPGDTVIASLPELAEPRPQGLPQMIPGEAAVGPDAPSASSAISAAN</sequence>
<accession>A0A9X2PDG8</accession>
<evidence type="ECO:0000256" key="2">
    <source>
        <dbReference type="SAM" id="MobiDB-lite"/>
    </source>
</evidence>
<dbReference type="AlphaFoldDB" id="A0A9X2PDG8"/>
<name>A0A9X2PDG8_9HYPH</name>